<organism evidence="1 2">
    <name type="scientific">Dokdonia pacifica</name>
    <dbReference type="NCBI Taxonomy" id="1627892"/>
    <lineage>
        <taxon>Bacteria</taxon>
        <taxon>Pseudomonadati</taxon>
        <taxon>Bacteroidota</taxon>
        <taxon>Flavobacteriia</taxon>
        <taxon>Flavobacteriales</taxon>
        <taxon>Flavobacteriaceae</taxon>
        <taxon>Dokdonia</taxon>
    </lineage>
</organism>
<sequence length="36" mass="3974">TGTTIIQLPVSNVSKGPYILRLETDMGSFTEKLIIH</sequence>
<evidence type="ECO:0000313" key="1">
    <source>
        <dbReference type="EMBL" id="SNR86615.1"/>
    </source>
</evidence>
<dbReference type="Proteomes" id="UP000198379">
    <property type="component" value="Unassembled WGS sequence"/>
</dbReference>
<keyword evidence="2" id="KW-1185">Reference proteome</keyword>
<gene>
    <name evidence="1" type="ORF">SAMN06265376_103500</name>
</gene>
<feature type="non-terminal residue" evidence="1">
    <location>
        <position position="1"/>
    </location>
</feature>
<accession>A0A238ZTF8</accession>
<reference evidence="1 2" key="1">
    <citation type="submission" date="2017-06" db="EMBL/GenBank/DDBJ databases">
        <authorList>
            <person name="Kim H.J."/>
            <person name="Triplett B.A."/>
        </authorList>
    </citation>
    <scope>NUCLEOTIDE SEQUENCE [LARGE SCALE GENOMIC DNA]</scope>
    <source>
        <strain evidence="1 2">DSM 25597</strain>
    </source>
</reference>
<proteinExistence type="predicted"/>
<name>A0A238ZTF8_9FLAO</name>
<evidence type="ECO:0000313" key="2">
    <source>
        <dbReference type="Proteomes" id="UP000198379"/>
    </source>
</evidence>
<protein>
    <submittedName>
        <fullName evidence="1">Por secretion system C-terminal sorting domain-containing protein</fullName>
    </submittedName>
</protein>
<dbReference type="EMBL" id="FZNY01000003">
    <property type="protein sequence ID" value="SNR86615.1"/>
    <property type="molecule type" value="Genomic_DNA"/>
</dbReference>
<dbReference type="AlphaFoldDB" id="A0A238ZTF8"/>